<reference evidence="1" key="1">
    <citation type="submission" date="2018-05" db="EMBL/GenBank/DDBJ databases">
        <authorList>
            <person name="Lanie J.A."/>
            <person name="Ng W.-L."/>
            <person name="Kazmierczak K.M."/>
            <person name="Andrzejewski T.M."/>
            <person name="Davidsen T.M."/>
            <person name="Wayne K.J."/>
            <person name="Tettelin H."/>
            <person name="Glass J.I."/>
            <person name="Rusch D."/>
            <person name="Podicherti R."/>
            <person name="Tsui H.-C.T."/>
            <person name="Winkler M.E."/>
        </authorList>
    </citation>
    <scope>NUCLEOTIDE SEQUENCE</scope>
</reference>
<dbReference type="GO" id="GO:0000271">
    <property type="term" value="P:polysaccharide biosynthetic process"/>
    <property type="evidence" value="ECO:0007669"/>
    <property type="project" value="TreeGrafter"/>
</dbReference>
<proteinExistence type="predicted"/>
<dbReference type="InterPro" id="IPR000653">
    <property type="entry name" value="DegT/StrS_aminotransferase"/>
</dbReference>
<dbReference type="InterPro" id="IPR015424">
    <property type="entry name" value="PyrdxlP-dep_Trfase"/>
</dbReference>
<dbReference type="PANTHER" id="PTHR30244:SF42">
    <property type="entry name" value="UDP-2-ACETAMIDO-2-DEOXY-3-OXO-D-GLUCURONATE AMINOTRANSFERASE"/>
    <property type="match status" value="1"/>
</dbReference>
<dbReference type="GO" id="GO:0030170">
    <property type="term" value="F:pyridoxal phosphate binding"/>
    <property type="evidence" value="ECO:0007669"/>
    <property type="project" value="TreeGrafter"/>
</dbReference>
<organism evidence="1">
    <name type="scientific">marine metagenome</name>
    <dbReference type="NCBI Taxonomy" id="408172"/>
    <lineage>
        <taxon>unclassified sequences</taxon>
        <taxon>metagenomes</taxon>
        <taxon>ecological metagenomes</taxon>
    </lineage>
</organism>
<protein>
    <recommendedName>
        <fullName evidence="2">Aminotransferase DegT</fullName>
    </recommendedName>
</protein>
<dbReference type="InterPro" id="IPR015422">
    <property type="entry name" value="PyrdxlP-dep_Trfase_small"/>
</dbReference>
<dbReference type="SUPFAM" id="SSF53383">
    <property type="entry name" value="PLP-dependent transferases"/>
    <property type="match status" value="1"/>
</dbReference>
<dbReference type="Pfam" id="PF01041">
    <property type="entry name" value="DegT_DnrJ_EryC1"/>
    <property type="match status" value="1"/>
</dbReference>
<sequence>LGITVPHVAEGSTSVYAQYTILSEERDFVQAQLKASDVPSVAYYTVPLHLQPVFSNLGYKHGHFPVTEKIADQCLSLPMSAYLPDADQERVVQVLGEANSS</sequence>
<dbReference type="PANTHER" id="PTHR30244">
    <property type="entry name" value="TRANSAMINASE"/>
    <property type="match status" value="1"/>
</dbReference>
<dbReference type="AlphaFoldDB" id="A0A382IA72"/>
<feature type="non-terminal residue" evidence="1">
    <location>
        <position position="1"/>
    </location>
</feature>
<dbReference type="EMBL" id="UINC01066016">
    <property type="protein sequence ID" value="SVB96275.1"/>
    <property type="molecule type" value="Genomic_DNA"/>
</dbReference>
<dbReference type="Gene3D" id="3.90.1150.10">
    <property type="entry name" value="Aspartate Aminotransferase, domain 1"/>
    <property type="match status" value="1"/>
</dbReference>
<evidence type="ECO:0008006" key="2">
    <source>
        <dbReference type="Google" id="ProtNLM"/>
    </source>
</evidence>
<name>A0A382IA72_9ZZZZ</name>
<accession>A0A382IA72</accession>
<dbReference type="GO" id="GO:0008483">
    <property type="term" value="F:transaminase activity"/>
    <property type="evidence" value="ECO:0007669"/>
    <property type="project" value="TreeGrafter"/>
</dbReference>
<evidence type="ECO:0000313" key="1">
    <source>
        <dbReference type="EMBL" id="SVB96275.1"/>
    </source>
</evidence>
<gene>
    <name evidence="1" type="ORF">METZ01_LOCUS249129</name>
</gene>